<organism evidence="1 2">
    <name type="scientific">Sphingomonas oligophenolica</name>
    <dbReference type="NCBI Taxonomy" id="301154"/>
    <lineage>
        <taxon>Bacteria</taxon>
        <taxon>Pseudomonadati</taxon>
        <taxon>Pseudomonadota</taxon>
        <taxon>Alphaproteobacteria</taxon>
        <taxon>Sphingomonadales</taxon>
        <taxon>Sphingomonadaceae</taxon>
        <taxon>Sphingomonas</taxon>
    </lineage>
</organism>
<accession>A0A502BVG3</accession>
<keyword evidence="2" id="KW-1185">Reference proteome</keyword>
<comment type="caution">
    <text evidence="1">The sequence shown here is derived from an EMBL/GenBank/DDBJ whole genome shotgun (WGS) entry which is preliminary data.</text>
</comment>
<protein>
    <submittedName>
        <fullName evidence="1">Uncharacterized protein</fullName>
    </submittedName>
</protein>
<dbReference type="Proteomes" id="UP000318413">
    <property type="component" value="Unassembled WGS sequence"/>
</dbReference>
<name>A0A502BVG3_9SPHN</name>
<evidence type="ECO:0000313" key="1">
    <source>
        <dbReference type="EMBL" id="TPG04543.1"/>
    </source>
</evidence>
<dbReference type="AlphaFoldDB" id="A0A502BVG3"/>
<evidence type="ECO:0000313" key="2">
    <source>
        <dbReference type="Proteomes" id="UP000318413"/>
    </source>
</evidence>
<gene>
    <name evidence="1" type="ORF">EAH84_15400</name>
</gene>
<dbReference type="EMBL" id="RCZK01000031">
    <property type="protein sequence ID" value="TPG04543.1"/>
    <property type="molecule type" value="Genomic_DNA"/>
</dbReference>
<reference evidence="1 2" key="1">
    <citation type="journal article" date="2019" name="Environ. Microbiol.">
        <title>Species interactions and distinct microbial communities in high Arctic permafrost affected cryosols are associated with the CH4 and CO2 gas fluxes.</title>
        <authorList>
            <person name="Altshuler I."/>
            <person name="Hamel J."/>
            <person name="Turney S."/>
            <person name="Magnuson E."/>
            <person name="Levesque R."/>
            <person name="Greer C."/>
            <person name="Whyte L.G."/>
        </authorList>
    </citation>
    <scope>NUCLEOTIDE SEQUENCE [LARGE SCALE GENOMIC DNA]</scope>
    <source>
        <strain evidence="1 2">S5.1</strain>
    </source>
</reference>
<sequence length="148" mass="16644">MFRRGWIKDHHGSGGTLTWSRGSEQCGSIGYTYMLLDDHDPTLTLNFTRTPNGREPETIKQVIQLAATKPEYGGRRWWMICPANGMRVATLHLPPGGDRFASRKAWRLGYHSQRIAGRDRPFEALFKLQKKLGCSEVAPVVCTGSRLG</sequence>
<proteinExistence type="predicted"/>